<proteinExistence type="predicted"/>
<accession>A0A1H9G9E3</accession>
<organism evidence="2 3">
    <name type="scientific">Microlunatus flavus</name>
    <dbReference type="NCBI Taxonomy" id="1036181"/>
    <lineage>
        <taxon>Bacteria</taxon>
        <taxon>Bacillati</taxon>
        <taxon>Actinomycetota</taxon>
        <taxon>Actinomycetes</taxon>
        <taxon>Propionibacteriales</taxon>
        <taxon>Propionibacteriaceae</taxon>
        <taxon>Microlunatus</taxon>
    </lineage>
</organism>
<dbReference type="Proteomes" id="UP000198504">
    <property type="component" value="Unassembled WGS sequence"/>
</dbReference>
<dbReference type="PANTHER" id="PTHR34599:SF1">
    <property type="entry name" value="PHOSPHATIDIC ACID PHOSPHATASE TYPE 2_HALOPEROXIDASE DOMAIN-CONTAINING PROTEIN"/>
    <property type="match status" value="1"/>
</dbReference>
<reference evidence="3" key="1">
    <citation type="submission" date="2016-10" db="EMBL/GenBank/DDBJ databases">
        <authorList>
            <person name="Varghese N."/>
            <person name="Submissions S."/>
        </authorList>
    </citation>
    <scope>NUCLEOTIDE SEQUENCE [LARGE SCALE GENOMIC DNA]</scope>
    <source>
        <strain evidence="3">CGMCC 4.6856</strain>
    </source>
</reference>
<gene>
    <name evidence="2" type="ORF">SAMN05421756_103546</name>
</gene>
<dbReference type="RefSeq" id="WP_091179475.1">
    <property type="nucleotide sequence ID" value="NZ_FOFA01000003.1"/>
</dbReference>
<dbReference type="STRING" id="1036181.SAMN05421756_103546"/>
<dbReference type="PANTHER" id="PTHR34599">
    <property type="entry name" value="PEROXIDASE-RELATED"/>
    <property type="match status" value="1"/>
</dbReference>
<dbReference type="InterPro" id="IPR052559">
    <property type="entry name" value="V-haloperoxidase"/>
</dbReference>
<feature type="compositionally biased region" description="Polar residues" evidence="1">
    <location>
        <begin position="10"/>
        <end position="24"/>
    </location>
</feature>
<dbReference type="InterPro" id="IPR036938">
    <property type="entry name" value="PAP2/HPO_sf"/>
</dbReference>
<keyword evidence="3" id="KW-1185">Reference proteome</keyword>
<sequence>MRRGFRVPFSTGSTTALPTDPTRSFDTFTQAADENADPRVRAGIHFRFSTDRGQALGREVGAYLVEHELRPR</sequence>
<protein>
    <recommendedName>
        <fullName evidence="4">PAP2 superfamily protein</fullName>
    </recommendedName>
</protein>
<dbReference type="AlphaFoldDB" id="A0A1H9G9E3"/>
<evidence type="ECO:0000313" key="3">
    <source>
        <dbReference type="Proteomes" id="UP000198504"/>
    </source>
</evidence>
<dbReference type="Gene3D" id="1.10.606.20">
    <property type="match status" value="1"/>
</dbReference>
<evidence type="ECO:0000256" key="1">
    <source>
        <dbReference type="SAM" id="MobiDB-lite"/>
    </source>
</evidence>
<name>A0A1H9G9E3_9ACTN</name>
<dbReference type="SUPFAM" id="SSF48317">
    <property type="entry name" value="Acid phosphatase/Vanadium-dependent haloperoxidase"/>
    <property type="match status" value="1"/>
</dbReference>
<dbReference type="OrthoDB" id="103227at2"/>
<evidence type="ECO:0000313" key="2">
    <source>
        <dbReference type="EMBL" id="SEQ46722.1"/>
    </source>
</evidence>
<evidence type="ECO:0008006" key="4">
    <source>
        <dbReference type="Google" id="ProtNLM"/>
    </source>
</evidence>
<dbReference type="EMBL" id="FOFA01000003">
    <property type="protein sequence ID" value="SEQ46722.1"/>
    <property type="molecule type" value="Genomic_DNA"/>
</dbReference>
<feature type="region of interest" description="Disordered" evidence="1">
    <location>
        <begin position="1"/>
        <end position="24"/>
    </location>
</feature>